<comment type="caution">
    <text evidence="1">The sequence shown here is derived from an EMBL/GenBank/DDBJ whole genome shotgun (WGS) entry which is preliminary data.</text>
</comment>
<keyword evidence="2" id="KW-1185">Reference proteome</keyword>
<organism evidence="1 2">
    <name type="scientific">Desulfococcus multivorans DSM 2059</name>
    <dbReference type="NCBI Taxonomy" id="1121405"/>
    <lineage>
        <taxon>Bacteria</taxon>
        <taxon>Pseudomonadati</taxon>
        <taxon>Thermodesulfobacteriota</taxon>
        <taxon>Desulfobacteria</taxon>
        <taxon>Desulfobacterales</taxon>
        <taxon>Desulfococcaceae</taxon>
        <taxon>Desulfococcus</taxon>
    </lineage>
</organism>
<dbReference type="EMBL" id="ATHJ01000031">
    <property type="protein sequence ID" value="EPR44210.1"/>
    <property type="molecule type" value="Genomic_DNA"/>
</dbReference>
<evidence type="ECO:0000313" key="2">
    <source>
        <dbReference type="Proteomes" id="UP000014977"/>
    </source>
</evidence>
<evidence type="ECO:0000313" key="1">
    <source>
        <dbReference type="EMBL" id="EPR44210.1"/>
    </source>
</evidence>
<name>S7U5A6_DESML</name>
<proteinExistence type="predicted"/>
<dbReference type="Proteomes" id="UP000014977">
    <property type="component" value="Unassembled WGS sequence"/>
</dbReference>
<dbReference type="AlphaFoldDB" id="S7U5A6"/>
<accession>S7U5A6</accession>
<dbReference type="RefSeq" id="WP_020875467.1">
    <property type="nucleotide sequence ID" value="NZ_FUWN01000025.1"/>
</dbReference>
<protein>
    <submittedName>
        <fullName evidence="1">Uncharacterized protein</fullName>
    </submittedName>
</protein>
<dbReference type="PATRIC" id="fig|1121405.3.peg.366"/>
<gene>
    <name evidence="1" type="ORF">dsmv_3819</name>
</gene>
<reference evidence="1 2" key="1">
    <citation type="journal article" date="2013" name="Genome Announc.">
        <title>Draft genome sequences for three mercury-methylating, sulfate-reducing bacteria.</title>
        <authorList>
            <person name="Brown S.D."/>
            <person name="Hurt R.A.Jr."/>
            <person name="Gilmour C.C."/>
            <person name="Elias D.A."/>
        </authorList>
    </citation>
    <scope>NUCLEOTIDE SEQUENCE [LARGE SCALE GENOMIC DNA]</scope>
    <source>
        <strain evidence="1 2">DSM 2059</strain>
    </source>
</reference>
<dbReference type="STRING" id="897.B2D07_18810"/>
<sequence length="70" mass="8556">MNNMQQLSREMILHLQVDEILKHKWIESEKAMRDLGNEAVFDWVRKYAADFRTYWENRLREAKTAENQTQ</sequence>